<dbReference type="InterPro" id="IPR031348">
    <property type="entry name" value="PigL_N"/>
</dbReference>
<evidence type="ECO:0000313" key="5">
    <source>
        <dbReference type="Proteomes" id="UP000018144"/>
    </source>
</evidence>
<evidence type="ECO:0000259" key="3">
    <source>
        <dbReference type="Pfam" id="PF24883"/>
    </source>
</evidence>
<organism evidence="4 5">
    <name type="scientific">Pyronema omphalodes (strain CBS 100304)</name>
    <name type="common">Pyronema confluens</name>
    <dbReference type="NCBI Taxonomy" id="1076935"/>
    <lineage>
        <taxon>Eukaryota</taxon>
        <taxon>Fungi</taxon>
        <taxon>Dikarya</taxon>
        <taxon>Ascomycota</taxon>
        <taxon>Pezizomycotina</taxon>
        <taxon>Pezizomycetes</taxon>
        <taxon>Pezizales</taxon>
        <taxon>Pyronemataceae</taxon>
        <taxon>Pyronema</taxon>
    </lineage>
</organism>
<name>U4LAN6_PYROM</name>
<protein>
    <submittedName>
        <fullName evidence="4">Similar to ankyrin [Exophiala dermatitidis NIH/UT8656] acc. no. EHY59712</fullName>
    </submittedName>
</protein>
<dbReference type="EMBL" id="HF936165">
    <property type="protein sequence ID" value="CCX15409.1"/>
    <property type="molecule type" value="Genomic_DNA"/>
</dbReference>
<gene>
    <name evidence="4" type="ORF">PCON_01684</name>
</gene>
<keyword evidence="1" id="KW-0677">Repeat</keyword>
<reference evidence="4 5" key="1">
    <citation type="journal article" date="2013" name="PLoS Genet.">
        <title>The genome and development-dependent transcriptomes of Pyronema confluens: a window into fungal evolution.</title>
        <authorList>
            <person name="Traeger S."/>
            <person name="Altegoer F."/>
            <person name="Freitag M."/>
            <person name="Gabaldon T."/>
            <person name="Kempken F."/>
            <person name="Kumar A."/>
            <person name="Marcet-Houben M."/>
            <person name="Poggeler S."/>
            <person name="Stajich J.E."/>
            <person name="Nowrousian M."/>
        </authorList>
    </citation>
    <scope>NUCLEOTIDE SEQUENCE [LARGE SCALE GENOMIC DNA]</scope>
    <source>
        <strain evidence="5">CBS 100304</strain>
        <tissue evidence="4">Vegetative mycelium</tissue>
    </source>
</reference>
<evidence type="ECO:0000259" key="2">
    <source>
        <dbReference type="Pfam" id="PF17111"/>
    </source>
</evidence>
<dbReference type="Proteomes" id="UP000018144">
    <property type="component" value="Unassembled WGS sequence"/>
</dbReference>
<evidence type="ECO:0000256" key="1">
    <source>
        <dbReference type="ARBA" id="ARBA00022737"/>
    </source>
</evidence>
<dbReference type="Pfam" id="PF24883">
    <property type="entry name" value="NPHP3_N"/>
    <property type="match status" value="1"/>
</dbReference>
<dbReference type="OMA" id="HYDICAK"/>
<proteinExistence type="predicted"/>
<dbReference type="InterPro" id="IPR056884">
    <property type="entry name" value="NPHP3-like_N"/>
</dbReference>
<dbReference type="AlphaFoldDB" id="U4LAN6"/>
<sequence>MDPFTLSTGVAGFLSLALEISKILGAYISDVKSARKDSQGMIKEVDNLCHVLDQLVQFLRNDAKRNFEPTSALRLVINSCQEQIEDLYKRLGKIGRVQNKAVEIIERMKWPFRKDEYQGIVAKLHRFTQTFQFSLQISNCEILSKSASNVLSVLEDNQNKLRESISVMNQLHIATDEIINLQNKQMTVISLVMEAVLASSETQDKILYGVENLNDKLDGSQKLQELLRWISPLEPQMRHYDICAKRLKDTGTWFLELEDFRKWRDGNKAEQSLFGCYAIPGAGKTVMSSLIIDYLSCGPDKSICIAYVYCEYRDKENQTALNLVGAFLKQAIDSKRAYSQTVLLNLY</sequence>
<dbReference type="eggNOG" id="ENOG502SAX1">
    <property type="taxonomic scope" value="Eukaryota"/>
</dbReference>
<evidence type="ECO:0000313" key="4">
    <source>
        <dbReference type="EMBL" id="CCX15409.1"/>
    </source>
</evidence>
<keyword evidence="5" id="KW-1185">Reference proteome</keyword>
<dbReference type="PANTHER" id="PTHR10039">
    <property type="entry name" value="AMELOGENIN"/>
    <property type="match status" value="1"/>
</dbReference>
<dbReference type="OrthoDB" id="448455at2759"/>
<dbReference type="STRING" id="1076935.U4LAN6"/>
<feature type="domain" description="Azaphilone pigments biosynthesis cluster protein L N-terminal" evidence="2">
    <location>
        <begin position="1"/>
        <end position="140"/>
    </location>
</feature>
<feature type="domain" description="Nephrocystin 3-like N-terminal" evidence="3">
    <location>
        <begin position="249"/>
        <end position="343"/>
    </location>
</feature>
<dbReference type="PANTHER" id="PTHR10039:SF15">
    <property type="entry name" value="NACHT DOMAIN-CONTAINING PROTEIN"/>
    <property type="match status" value="1"/>
</dbReference>
<accession>U4LAN6</accession>
<dbReference type="Pfam" id="PF17111">
    <property type="entry name" value="PigL_N"/>
    <property type="match status" value="1"/>
</dbReference>